<reference evidence="2 3" key="1">
    <citation type="submission" date="2023-04" db="EMBL/GenBank/DDBJ databases">
        <title>Streptomyces chengmaiensis sp. nov. isolated from the stem of mangrove plant in Hainan.</title>
        <authorList>
            <person name="Huang X."/>
            <person name="Zhou S."/>
            <person name="Chu X."/>
            <person name="Xie Y."/>
            <person name="Lin Y."/>
        </authorList>
    </citation>
    <scope>NUCLEOTIDE SEQUENCE [LARGE SCALE GENOMIC DNA]</scope>
    <source>
        <strain evidence="2 3">HNM0663</strain>
    </source>
</reference>
<feature type="compositionally biased region" description="Polar residues" evidence="1">
    <location>
        <begin position="1"/>
        <end position="18"/>
    </location>
</feature>
<feature type="region of interest" description="Disordered" evidence="1">
    <location>
        <begin position="1"/>
        <end position="20"/>
    </location>
</feature>
<organism evidence="2 3">
    <name type="scientific">Streptomyces chengmaiensis</name>
    <dbReference type="NCBI Taxonomy" id="3040919"/>
    <lineage>
        <taxon>Bacteria</taxon>
        <taxon>Bacillati</taxon>
        <taxon>Actinomycetota</taxon>
        <taxon>Actinomycetes</taxon>
        <taxon>Kitasatosporales</taxon>
        <taxon>Streptomycetaceae</taxon>
        <taxon>Streptomyces</taxon>
    </lineage>
</organism>
<gene>
    <name evidence="2" type="ORF">QCN29_35540</name>
</gene>
<comment type="caution">
    <text evidence="2">The sequence shown here is derived from an EMBL/GenBank/DDBJ whole genome shotgun (WGS) entry which is preliminary data.</text>
</comment>
<dbReference type="Proteomes" id="UP001223144">
    <property type="component" value="Unassembled WGS sequence"/>
</dbReference>
<keyword evidence="3" id="KW-1185">Reference proteome</keyword>
<dbReference type="EMBL" id="JARWBG010000095">
    <property type="protein sequence ID" value="MDH2393973.1"/>
    <property type="molecule type" value="Genomic_DNA"/>
</dbReference>
<evidence type="ECO:0000256" key="1">
    <source>
        <dbReference type="SAM" id="MobiDB-lite"/>
    </source>
</evidence>
<evidence type="ECO:0000313" key="3">
    <source>
        <dbReference type="Proteomes" id="UP001223144"/>
    </source>
</evidence>
<protein>
    <submittedName>
        <fullName evidence="2">Uncharacterized protein</fullName>
    </submittedName>
</protein>
<evidence type="ECO:0000313" key="2">
    <source>
        <dbReference type="EMBL" id="MDH2393973.1"/>
    </source>
</evidence>
<proteinExistence type="predicted"/>
<accession>A0ABT6HZ23</accession>
<sequence>MTSAQKAGATPTSSTMIATTRRYGSGRSVQALSAMPVQVANQTNPIVQRSILLTNHALV</sequence>
<name>A0ABT6HZ23_9ACTN</name>